<evidence type="ECO:0000256" key="5">
    <source>
        <dbReference type="ARBA" id="ARBA00023136"/>
    </source>
</evidence>
<protein>
    <submittedName>
        <fullName evidence="8">Cation diffusion facilitator family transporter</fullName>
    </submittedName>
</protein>
<sequence>MTEADRQGQPSSNRTILVACAANLAIAIAKGVAALFTGSAALWAETLHSVADTGNELLMWLGLRQSRRRPDPAHPFGHGQERFFWAFLAALGIFLIGGLLSIGEGIRSLLNPEPLDDPWVGIAVLVLSAGFEGYSWHTARRQLQGDARRRRRSLPEQIARTSDPSATTVYLEDSAALVGIGLALAGVALHMLTGWPGWDAAASIAIGLLLTAVAVLLARRSKGLLVNESAPPDVLDRLQTIIGAPPWMRRMTELRAIFVGPSALLVLLTVEPVASLRTEPAERLLKDVDALRERLQGSPAVLEVAVTLIGPDDARDR</sequence>
<dbReference type="AlphaFoldDB" id="A0A9Q9MGT7"/>
<dbReference type="PANTHER" id="PTHR13414">
    <property type="entry name" value="HUEL-CATION TRANSPORTER"/>
    <property type="match status" value="1"/>
</dbReference>
<dbReference type="InterPro" id="IPR040177">
    <property type="entry name" value="SLC30A9"/>
</dbReference>
<keyword evidence="5 6" id="KW-0472">Membrane</keyword>
<dbReference type="Proteomes" id="UP001058003">
    <property type="component" value="Chromosome"/>
</dbReference>
<reference evidence="8" key="1">
    <citation type="submission" date="2021-04" db="EMBL/GenBank/DDBJ databases">
        <title>Dactylosporangium aurantiacum NRRL B-8018 full assembly.</title>
        <authorList>
            <person name="Hartkoorn R.C."/>
            <person name="Beaudoing E."/>
            <person name="Hot D."/>
        </authorList>
    </citation>
    <scope>NUCLEOTIDE SEQUENCE</scope>
    <source>
        <strain evidence="8">NRRL B-8018</strain>
    </source>
</reference>
<evidence type="ECO:0000256" key="4">
    <source>
        <dbReference type="ARBA" id="ARBA00022989"/>
    </source>
</evidence>
<proteinExistence type="predicted"/>
<keyword evidence="4 6" id="KW-1133">Transmembrane helix</keyword>
<dbReference type="OrthoDB" id="9806522at2"/>
<dbReference type="GO" id="GO:0008324">
    <property type="term" value="F:monoatomic cation transmembrane transporter activity"/>
    <property type="evidence" value="ECO:0007669"/>
    <property type="project" value="InterPro"/>
</dbReference>
<dbReference type="InterPro" id="IPR002524">
    <property type="entry name" value="Cation_efflux"/>
</dbReference>
<dbReference type="GO" id="GO:0016020">
    <property type="term" value="C:membrane"/>
    <property type="evidence" value="ECO:0007669"/>
    <property type="project" value="UniProtKB-SubCell"/>
</dbReference>
<feature type="transmembrane region" description="Helical" evidence="6">
    <location>
        <begin position="83"/>
        <end position="106"/>
    </location>
</feature>
<dbReference type="RefSeq" id="WP_033367816.1">
    <property type="nucleotide sequence ID" value="NZ_CP073767.1"/>
</dbReference>
<keyword evidence="2" id="KW-0813">Transport</keyword>
<dbReference type="PANTHER" id="PTHR13414:SF9">
    <property type="entry name" value="PROTON-COUPLED ZINC ANTIPORTER SLC30A9, MITOCHONDRIAL"/>
    <property type="match status" value="1"/>
</dbReference>
<gene>
    <name evidence="8" type="ORF">Daura_22220</name>
</gene>
<feature type="transmembrane region" description="Helical" evidence="6">
    <location>
        <begin position="200"/>
        <end position="218"/>
    </location>
</feature>
<dbReference type="SUPFAM" id="SSF161111">
    <property type="entry name" value="Cation efflux protein transmembrane domain-like"/>
    <property type="match status" value="1"/>
</dbReference>
<organism evidence="8 9">
    <name type="scientific">Dactylosporangium aurantiacum</name>
    <dbReference type="NCBI Taxonomy" id="35754"/>
    <lineage>
        <taxon>Bacteria</taxon>
        <taxon>Bacillati</taxon>
        <taxon>Actinomycetota</taxon>
        <taxon>Actinomycetes</taxon>
        <taxon>Micromonosporales</taxon>
        <taxon>Micromonosporaceae</taxon>
        <taxon>Dactylosporangium</taxon>
    </lineage>
</organism>
<accession>A0A9Q9MGT7</accession>
<dbReference type="GO" id="GO:0006829">
    <property type="term" value="P:zinc ion transport"/>
    <property type="evidence" value="ECO:0007669"/>
    <property type="project" value="InterPro"/>
</dbReference>
<dbReference type="KEGG" id="daur:Daura_22220"/>
<keyword evidence="3 6" id="KW-0812">Transmembrane</keyword>
<evidence type="ECO:0000256" key="6">
    <source>
        <dbReference type="SAM" id="Phobius"/>
    </source>
</evidence>
<evidence type="ECO:0000313" key="9">
    <source>
        <dbReference type="Proteomes" id="UP001058003"/>
    </source>
</evidence>
<dbReference type="EMBL" id="CP073767">
    <property type="protein sequence ID" value="UWZ58643.1"/>
    <property type="molecule type" value="Genomic_DNA"/>
</dbReference>
<dbReference type="NCBIfam" id="TIGR01297">
    <property type="entry name" value="CDF"/>
    <property type="match status" value="1"/>
</dbReference>
<evidence type="ECO:0000313" key="8">
    <source>
        <dbReference type="EMBL" id="UWZ58643.1"/>
    </source>
</evidence>
<dbReference type="Gene3D" id="1.20.1510.10">
    <property type="entry name" value="Cation efflux protein transmembrane domain"/>
    <property type="match status" value="1"/>
</dbReference>
<name>A0A9Q9MGT7_9ACTN</name>
<evidence type="ECO:0000256" key="3">
    <source>
        <dbReference type="ARBA" id="ARBA00022692"/>
    </source>
</evidence>
<dbReference type="InterPro" id="IPR058533">
    <property type="entry name" value="Cation_efflux_TM"/>
</dbReference>
<comment type="subcellular location">
    <subcellularLocation>
        <location evidence="1">Membrane</location>
        <topology evidence="1">Multi-pass membrane protein</topology>
    </subcellularLocation>
</comment>
<dbReference type="Pfam" id="PF01545">
    <property type="entry name" value="Cation_efflux"/>
    <property type="match status" value="1"/>
</dbReference>
<feature type="domain" description="Cation efflux protein transmembrane" evidence="7">
    <location>
        <begin position="16"/>
        <end position="224"/>
    </location>
</feature>
<evidence type="ECO:0000256" key="2">
    <source>
        <dbReference type="ARBA" id="ARBA00022448"/>
    </source>
</evidence>
<keyword evidence="9" id="KW-1185">Reference proteome</keyword>
<evidence type="ECO:0000256" key="1">
    <source>
        <dbReference type="ARBA" id="ARBA00004141"/>
    </source>
</evidence>
<feature type="transmembrane region" description="Helical" evidence="6">
    <location>
        <begin position="16"/>
        <end position="36"/>
    </location>
</feature>
<evidence type="ECO:0000259" key="7">
    <source>
        <dbReference type="Pfam" id="PF01545"/>
    </source>
</evidence>
<dbReference type="InterPro" id="IPR027469">
    <property type="entry name" value="Cation_efflux_TMD_sf"/>
</dbReference>
<feature type="transmembrane region" description="Helical" evidence="6">
    <location>
        <begin position="175"/>
        <end position="194"/>
    </location>
</feature>